<gene>
    <name evidence="1" type="ORF">CCMSSC00406_0005775</name>
</gene>
<evidence type="ECO:0000313" key="2">
    <source>
        <dbReference type="Proteomes" id="UP000824881"/>
    </source>
</evidence>
<protein>
    <submittedName>
        <fullName evidence="1">Uncharacterized protein</fullName>
    </submittedName>
</protein>
<reference evidence="1 2" key="1">
    <citation type="journal article" date="2021" name="Appl. Environ. Microbiol.">
        <title>Genetic linkage and physical mapping for an oyster mushroom Pleurotus cornucopiae and QTL analysis for the trait cap color.</title>
        <authorList>
            <person name="Zhang Y."/>
            <person name="Gao W."/>
            <person name="Sonnenberg A."/>
            <person name="Chen Q."/>
            <person name="Zhang J."/>
            <person name="Huang C."/>
        </authorList>
    </citation>
    <scope>NUCLEOTIDE SEQUENCE [LARGE SCALE GENOMIC DNA]</scope>
    <source>
        <strain evidence="1">CCMSSC00406</strain>
    </source>
</reference>
<name>A0ACB7JAZ0_PLECO</name>
<organism evidence="1 2">
    <name type="scientific">Pleurotus cornucopiae</name>
    <name type="common">Cornucopia mushroom</name>
    <dbReference type="NCBI Taxonomy" id="5321"/>
    <lineage>
        <taxon>Eukaryota</taxon>
        <taxon>Fungi</taxon>
        <taxon>Dikarya</taxon>
        <taxon>Basidiomycota</taxon>
        <taxon>Agaricomycotina</taxon>
        <taxon>Agaricomycetes</taxon>
        <taxon>Agaricomycetidae</taxon>
        <taxon>Agaricales</taxon>
        <taxon>Pleurotineae</taxon>
        <taxon>Pleurotaceae</taxon>
        <taxon>Pleurotus</taxon>
    </lineage>
</organism>
<dbReference type="EMBL" id="WQMT02000002">
    <property type="protein sequence ID" value="KAG9226558.1"/>
    <property type="molecule type" value="Genomic_DNA"/>
</dbReference>
<evidence type="ECO:0000313" key="1">
    <source>
        <dbReference type="EMBL" id="KAG9226558.1"/>
    </source>
</evidence>
<accession>A0ACB7JAZ0</accession>
<dbReference type="Proteomes" id="UP000824881">
    <property type="component" value="Unassembled WGS sequence"/>
</dbReference>
<keyword evidence="2" id="KW-1185">Reference proteome</keyword>
<proteinExistence type="predicted"/>
<sequence>MAVARASVVYCSKILLLSRPRNTDMDKEEKRELEEFLDKQIHAHLAEIRLLREQRNAACSRTKVLPPEILSNIFGILDVTYNLKKVLYPHLRWKAVTHVCRAWRHVALNEPTISIASATSPLASTIWRRSQQCSTISE</sequence>
<comment type="caution">
    <text evidence="1">The sequence shown here is derived from an EMBL/GenBank/DDBJ whole genome shotgun (WGS) entry which is preliminary data.</text>
</comment>